<accession>A0A4C1UD52</accession>
<keyword evidence="2" id="KW-1185">Reference proteome</keyword>
<gene>
    <name evidence="1" type="ORF">EVAR_86221_1</name>
</gene>
<reference evidence="1 2" key="1">
    <citation type="journal article" date="2019" name="Commun. Biol.">
        <title>The bagworm genome reveals a unique fibroin gene that provides high tensile strength.</title>
        <authorList>
            <person name="Kono N."/>
            <person name="Nakamura H."/>
            <person name="Ohtoshi R."/>
            <person name="Tomita M."/>
            <person name="Numata K."/>
            <person name="Arakawa K."/>
        </authorList>
    </citation>
    <scope>NUCLEOTIDE SEQUENCE [LARGE SCALE GENOMIC DNA]</scope>
</reference>
<name>A0A4C1UD52_EUMVA</name>
<organism evidence="1 2">
    <name type="scientific">Eumeta variegata</name>
    <name type="common">Bagworm moth</name>
    <name type="synonym">Eumeta japonica</name>
    <dbReference type="NCBI Taxonomy" id="151549"/>
    <lineage>
        <taxon>Eukaryota</taxon>
        <taxon>Metazoa</taxon>
        <taxon>Ecdysozoa</taxon>
        <taxon>Arthropoda</taxon>
        <taxon>Hexapoda</taxon>
        <taxon>Insecta</taxon>
        <taxon>Pterygota</taxon>
        <taxon>Neoptera</taxon>
        <taxon>Endopterygota</taxon>
        <taxon>Lepidoptera</taxon>
        <taxon>Glossata</taxon>
        <taxon>Ditrysia</taxon>
        <taxon>Tineoidea</taxon>
        <taxon>Psychidae</taxon>
        <taxon>Oiketicinae</taxon>
        <taxon>Eumeta</taxon>
    </lineage>
</organism>
<dbReference type="AlphaFoldDB" id="A0A4C1UD52"/>
<proteinExistence type="predicted"/>
<sequence>MIGFQGLMMEPEGRRWYSIIKQRSLAMFGLVHILVECTLTMIGFQGLITELEVWKLHQQILEINRGQNIFQGNSNKSKYVANRFRNRNRFLLLRNKAPGGVARVLPVSWEGIGYSMEEDRDDGRGREGVGHRNSLSPGEMQQQKLLLHVDIL</sequence>
<evidence type="ECO:0000313" key="2">
    <source>
        <dbReference type="Proteomes" id="UP000299102"/>
    </source>
</evidence>
<dbReference type="OrthoDB" id="408743at2759"/>
<comment type="caution">
    <text evidence="1">The sequence shown here is derived from an EMBL/GenBank/DDBJ whole genome shotgun (WGS) entry which is preliminary data.</text>
</comment>
<dbReference type="Proteomes" id="UP000299102">
    <property type="component" value="Unassembled WGS sequence"/>
</dbReference>
<dbReference type="EMBL" id="BGZK01000154">
    <property type="protein sequence ID" value="GBP23844.1"/>
    <property type="molecule type" value="Genomic_DNA"/>
</dbReference>
<protein>
    <submittedName>
        <fullName evidence="1">Uncharacterized protein</fullName>
    </submittedName>
</protein>
<evidence type="ECO:0000313" key="1">
    <source>
        <dbReference type="EMBL" id="GBP23844.1"/>
    </source>
</evidence>